<evidence type="ECO:0000313" key="3">
    <source>
        <dbReference type="EMBL" id="PRX44022.1"/>
    </source>
</evidence>
<dbReference type="AlphaFoldDB" id="A0A2T0LLW1"/>
<comment type="similarity">
    <text evidence="1">Belongs to the UPF0312 family.</text>
</comment>
<dbReference type="PANTHER" id="PTHR34406">
    <property type="entry name" value="PROTEIN YCEI"/>
    <property type="match status" value="1"/>
</dbReference>
<comment type="caution">
    <text evidence="3">The sequence shown here is derived from an EMBL/GenBank/DDBJ whole genome shotgun (WGS) entry which is preliminary data.</text>
</comment>
<dbReference type="RefSeq" id="WP_106182023.1">
    <property type="nucleotide sequence ID" value="NZ_PVNH01000013.1"/>
</dbReference>
<evidence type="ECO:0000259" key="2">
    <source>
        <dbReference type="SMART" id="SM00867"/>
    </source>
</evidence>
<dbReference type="InterPro" id="IPR036761">
    <property type="entry name" value="TTHA0802/YceI-like_sf"/>
</dbReference>
<dbReference type="SUPFAM" id="SSF101874">
    <property type="entry name" value="YceI-like"/>
    <property type="match status" value="1"/>
</dbReference>
<protein>
    <submittedName>
        <fullName evidence="3">Polyisoprenoid-binding protein YceI</fullName>
    </submittedName>
</protein>
<sequence>MATAGQRPGGAGTVGIPDAGEYRIDAERSAISFTTRHLFGLAPVHGTFRLREGHLRVGDPVSGSAARATVSAASVDTGNAQRDASVRSATYLDAEAHPDITFASTGLARADGHWTLHGDLTVRGRTRPVALRIDSAHPDGGRVRLGATCEVDRYEFGITAMRGMTGRRLTLRLDVTAERT</sequence>
<dbReference type="InterPro" id="IPR007372">
    <property type="entry name" value="Lipid/polyisoprenoid-bd_YceI"/>
</dbReference>
<dbReference type="OrthoDB" id="9811006at2"/>
<gene>
    <name evidence="3" type="ORF">B0I33_113188</name>
</gene>
<name>A0A2T0LLW1_9PSEU</name>
<dbReference type="EMBL" id="PVNH01000013">
    <property type="protein sequence ID" value="PRX44022.1"/>
    <property type="molecule type" value="Genomic_DNA"/>
</dbReference>
<dbReference type="Gene3D" id="2.40.128.110">
    <property type="entry name" value="Lipid/polyisoprenoid-binding, YceI-like"/>
    <property type="match status" value="1"/>
</dbReference>
<dbReference type="PANTHER" id="PTHR34406:SF1">
    <property type="entry name" value="PROTEIN YCEI"/>
    <property type="match status" value="1"/>
</dbReference>
<organism evidence="3 4">
    <name type="scientific">Prauserella shujinwangii</name>
    <dbReference type="NCBI Taxonomy" id="1453103"/>
    <lineage>
        <taxon>Bacteria</taxon>
        <taxon>Bacillati</taxon>
        <taxon>Actinomycetota</taxon>
        <taxon>Actinomycetes</taxon>
        <taxon>Pseudonocardiales</taxon>
        <taxon>Pseudonocardiaceae</taxon>
        <taxon>Prauserella</taxon>
    </lineage>
</organism>
<keyword evidence="4" id="KW-1185">Reference proteome</keyword>
<evidence type="ECO:0000313" key="4">
    <source>
        <dbReference type="Proteomes" id="UP000238362"/>
    </source>
</evidence>
<feature type="domain" description="Lipid/polyisoprenoid-binding YceI-like" evidence="2">
    <location>
        <begin position="21"/>
        <end position="178"/>
    </location>
</feature>
<reference evidence="3 4" key="1">
    <citation type="submission" date="2018-03" db="EMBL/GenBank/DDBJ databases">
        <title>Genomic Encyclopedia of Type Strains, Phase III (KMG-III): the genomes of soil and plant-associated and newly described type strains.</title>
        <authorList>
            <person name="Whitman W."/>
        </authorList>
    </citation>
    <scope>NUCLEOTIDE SEQUENCE [LARGE SCALE GENOMIC DNA]</scope>
    <source>
        <strain evidence="3 4">CGMCC 4.7125</strain>
    </source>
</reference>
<evidence type="ECO:0000256" key="1">
    <source>
        <dbReference type="ARBA" id="ARBA00008812"/>
    </source>
</evidence>
<dbReference type="Pfam" id="PF04264">
    <property type="entry name" value="YceI"/>
    <property type="match status" value="1"/>
</dbReference>
<proteinExistence type="inferred from homology"/>
<dbReference type="Proteomes" id="UP000238362">
    <property type="component" value="Unassembled WGS sequence"/>
</dbReference>
<dbReference type="SMART" id="SM00867">
    <property type="entry name" value="YceI"/>
    <property type="match status" value="1"/>
</dbReference>
<accession>A0A2T0LLW1</accession>